<dbReference type="EC" id="3.6.1.52" evidence="4"/>
<proteinExistence type="inferred from homology"/>
<evidence type="ECO:0000256" key="6">
    <source>
        <dbReference type="ARBA" id="ARBA00022723"/>
    </source>
</evidence>
<dbReference type="GO" id="GO:0034432">
    <property type="term" value="F:bis(5'-adenosyl)-pentaphosphatase activity"/>
    <property type="evidence" value="ECO:0007669"/>
    <property type="project" value="TreeGrafter"/>
</dbReference>
<dbReference type="InterPro" id="IPR015797">
    <property type="entry name" value="NUDIX_hydrolase-like_dom_sf"/>
</dbReference>
<dbReference type="CDD" id="cd04666">
    <property type="entry name" value="NUDIX_DIPP2_like_Nudt4"/>
    <property type="match status" value="1"/>
</dbReference>
<keyword evidence="5" id="KW-0963">Cytoplasm</keyword>
<protein>
    <recommendedName>
        <fullName evidence="4">diphosphoinositol-polyphosphate diphosphatase</fullName>
        <ecNumber evidence="4">3.6.1.52</ecNumber>
    </recommendedName>
</protein>
<dbReference type="PRINTS" id="PR00502">
    <property type="entry name" value="NUDIXFAMILY"/>
</dbReference>
<dbReference type="InterPro" id="IPR047198">
    <property type="entry name" value="DDP-like_NUDIX"/>
</dbReference>
<comment type="subcellular location">
    <subcellularLocation>
        <location evidence="2">Cytoplasm</location>
    </subcellularLocation>
</comment>
<feature type="domain" description="Nudix hydrolase" evidence="12">
    <location>
        <begin position="17"/>
        <end position="143"/>
    </location>
</feature>
<evidence type="ECO:0000256" key="7">
    <source>
        <dbReference type="ARBA" id="ARBA00022801"/>
    </source>
</evidence>
<comment type="similarity">
    <text evidence="3">Belongs to the Nudix hydrolase family. DIPP subfamily.</text>
</comment>
<evidence type="ECO:0000256" key="5">
    <source>
        <dbReference type="ARBA" id="ARBA00022490"/>
    </source>
</evidence>
<evidence type="ECO:0000259" key="12">
    <source>
        <dbReference type="PROSITE" id="PS51462"/>
    </source>
</evidence>
<dbReference type="GO" id="GO:0005737">
    <property type="term" value="C:cytoplasm"/>
    <property type="evidence" value="ECO:0007669"/>
    <property type="project" value="UniProtKB-SubCell"/>
</dbReference>
<accession>A0A1W0X5Z5</accession>
<keyword evidence="8" id="KW-0460">Magnesium</keyword>
<dbReference type="GO" id="GO:1901907">
    <property type="term" value="P:diadenosine pentaphosphate catabolic process"/>
    <property type="evidence" value="ECO:0007669"/>
    <property type="project" value="TreeGrafter"/>
</dbReference>
<dbReference type="GO" id="GO:0046872">
    <property type="term" value="F:metal ion binding"/>
    <property type="evidence" value="ECO:0007669"/>
    <property type="project" value="UniProtKB-KW"/>
</dbReference>
<evidence type="ECO:0000313" key="13">
    <source>
        <dbReference type="EMBL" id="OQV22913.1"/>
    </source>
</evidence>
<dbReference type="EMBL" id="MTYJ01000015">
    <property type="protein sequence ID" value="OQV22913.1"/>
    <property type="molecule type" value="Genomic_DNA"/>
</dbReference>
<dbReference type="InterPro" id="IPR020084">
    <property type="entry name" value="NUDIX_hydrolase_CS"/>
</dbReference>
<keyword evidence="14" id="KW-1185">Reference proteome</keyword>
<dbReference type="InterPro" id="IPR020476">
    <property type="entry name" value="Nudix_hydrolase"/>
</dbReference>
<organism evidence="13 14">
    <name type="scientific">Hypsibius exemplaris</name>
    <name type="common">Freshwater tardigrade</name>
    <dbReference type="NCBI Taxonomy" id="2072580"/>
    <lineage>
        <taxon>Eukaryota</taxon>
        <taxon>Metazoa</taxon>
        <taxon>Ecdysozoa</taxon>
        <taxon>Tardigrada</taxon>
        <taxon>Eutardigrada</taxon>
        <taxon>Parachela</taxon>
        <taxon>Hypsibioidea</taxon>
        <taxon>Hypsibiidae</taxon>
        <taxon>Hypsibius</taxon>
    </lineage>
</organism>
<dbReference type="SUPFAM" id="SSF55811">
    <property type="entry name" value="Nudix"/>
    <property type="match status" value="1"/>
</dbReference>
<dbReference type="GO" id="GO:0071543">
    <property type="term" value="P:diphosphoinositol polyphosphate metabolic process"/>
    <property type="evidence" value="ECO:0007669"/>
    <property type="project" value="TreeGrafter"/>
</dbReference>
<reference evidence="14" key="1">
    <citation type="submission" date="2017-01" db="EMBL/GenBank/DDBJ databases">
        <title>Comparative genomics of anhydrobiosis in the tardigrade Hypsibius dujardini.</title>
        <authorList>
            <person name="Yoshida Y."/>
            <person name="Koutsovoulos G."/>
            <person name="Laetsch D."/>
            <person name="Stevens L."/>
            <person name="Kumar S."/>
            <person name="Horikawa D."/>
            <person name="Ishino K."/>
            <person name="Komine S."/>
            <person name="Tomita M."/>
            <person name="Blaxter M."/>
            <person name="Arakawa K."/>
        </authorList>
    </citation>
    <scope>NUCLEOTIDE SEQUENCE [LARGE SCALE GENOMIC DNA]</scope>
    <source>
        <strain evidence="14">Z151</strain>
    </source>
</reference>
<gene>
    <name evidence="13" type="ORF">BV898_03339</name>
</gene>
<evidence type="ECO:0000256" key="11">
    <source>
        <dbReference type="SAM" id="MobiDB-lite"/>
    </source>
</evidence>
<dbReference type="GO" id="GO:0008486">
    <property type="term" value="F:diphosphoinositol-polyphosphate diphosphatase activity"/>
    <property type="evidence" value="ECO:0007669"/>
    <property type="project" value="UniProtKB-EC"/>
</dbReference>
<feature type="region of interest" description="Disordered" evidence="11">
    <location>
        <begin position="167"/>
        <end position="188"/>
    </location>
</feature>
<sequence length="188" mass="21247">MVKEKPDSTRCYDTDGFRRRAACVCVRCGISLEVLLVSSSRSRERWVVPGGGIEPNESPSEAAQREVREEAGVRGQVQRFLGVFENPESRNRTTVFLLFVTEELDSWDDVKIGRQRRWFSADEARQNLSLHKPRQSRYLDFLEESRPSIVAASNSSILSSHGISASDLASNAREDEKSNSLLLLSRQE</sequence>
<comment type="cofactor">
    <cofactor evidence="1">
        <name>Mg(2+)</name>
        <dbReference type="ChEBI" id="CHEBI:18420"/>
    </cofactor>
</comment>
<dbReference type="GO" id="GO:0034431">
    <property type="term" value="F:bis(5'-adenosyl)-hexaphosphatase activity"/>
    <property type="evidence" value="ECO:0007669"/>
    <property type="project" value="TreeGrafter"/>
</dbReference>
<dbReference type="AlphaFoldDB" id="A0A1W0X5Z5"/>
<dbReference type="GO" id="GO:0000298">
    <property type="term" value="F:endopolyphosphatase activity"/>
    <property type="evidence" value="ECO:0007669"/>
    <property type="project" value="TreeGrafter"/>
</dbReference>
<evidence type="ECO:0000256" key="4">
    <source>
        <dbReference type="ARBA" id="ARBA00012527"/>
    </source>
</evidence>
<evidence type="ECO:0000313" key="14">
    <source>
        <dbReference type="Proteomes" id="UP000192578"/>
    </source>
</evidence>
<dbReference type="InterPro" id="IPR000086">
    <property type="entry name" value="NUDIX_hydrolase_dom"/>
</dbReference>
<name>A0A1W0X5Z5_HYPEX</name>
<dbReference type="Gene3D" id="3.90.79.10">
    <property type="entry name" value="Nucleoside Triphosphate Pyrophosphohydrolase"/>
    <property type="match status" value="1"/>
</dbReference>
<dbReference type="PROSITE" id="PS00893">
    <property type="entry name" value="NUDIX_BOX"/>
    <property type="match status" value="1"/>
</dbReference>
<dbReference type="GO" id="GO:0005634">
    <property type="term" value="C:nucleus"/>
    <property type="evidence" value="ECO:0007669"/>
    <property type="project" value="TreeGrafter"/>
</dbReference>
<evidence type="ECO:0000256" key="8">
    <source>
        <dbReference type="ARBA" id="ARBA00022842"/>
    </source>
</evidence>
<dbReference type="GO" id="GO:1901909">
    <property type="term" value="P:diadenosine hexaphosphate catabolic process"/>
    <property type="evidence" value="ECO:0007669"/>
    <property type="project" value="TreeGrafter"/>
</dbReference>
<evidence type="ECO:0000256" key="10">
    <source>
        <dbReference type="RuleBase" id="RU003476"/>
    </source>
</evidence>
<dbReference type="PANTHER" id="PTHR12629:SF0">
    <property type="entry name" value="DIPHOSPHOINOSITOL-POLYPHOSPHATE DIPHOSPHATASE"/>
    <property type="match status" value="1"/>
</dbReference>
<dbReference type="OrthoDB" id="2011998at2759"/>
<keyword evidence="7 10" id="KW-0378">Hydrolase</keyword>
<comment type="catalytic activity">
    <reaction evidence="9">
        <text>diphospho-myo-inositol polyphosphate + H2O = myo-inositol polyphosphate + phosphate.</text>
        <dbReference type="EC" id="3.6.1.52"/>
    </reaction>
</comment>
<dbReference type="GO" id="GO:1901911">
    <property type="term" value="P:adenosine 5'-(hexahydrogen pentaphosphate) catabolic process"/>
    <property type="evidence" value="ECO:0007669"/>
    <property type="project" value="TreeGrafter"/>
</dbReference>
<dbReference type="PROSITE" id="PS51462">
    <property type="entry name" value="NUDIX"/>
    <property type="match status" value="1"/>
</dbReference>
<dbReference type="PANTHER" id="PTHR12629">
    <property type="entry name" value="DIPHOSPHOINOSITOL POLYPHOSPHATE PHOSPHOHYDROLASE"/>
    <property type="match status" value="1"/>
</dbReference>
<evidence type="ECO:0000256" key="9">
    <source>
        <dbReference type="ARBA" id="ARBA00033994"/>
    </source>
</evidence>
<evidence type="ECO:0000256" key="2">
    <source>
        <dbReference type="ARBA" id="ARBA00004496"/>
    </source>
</evidence>
<dbReference type="FunFam" id="3.90.79.10:FF:000002">
    <property type="entry name" value="diphosphoinositol polyphosphate phosphohydrolase 1"/>
    <property type="match status" value="1"/>
</dbReference>
<dbReference type="Proteomes" id="UP000192578">
    <property type="component" value="Unassembled WGS sequence"/>
</dbReference>
<evidence type="ECO:0000256" key="3">
    <source>
        <dbReference type="ARBA" id="ARBA00008266"/>
    </source>
</evidence>
<dbReference type="Pfam" id="PF00293">
    <property type="entry name" value="NUDIX"/>
    <property type="match status" value="1"/>
</dbReference>
<evidence type="ECO:0000256" key="1">
    <source>
        <dbReference type="ARBA" id="ARBA00001946"/>
    </source>
</evidence>
<keyword evidence="6" id="KW-0479">Metal-binding</keyword>
<comment type="caution">
    <text evidence="13">The sequence shown here is derived from an EMBL/GenBank/DDBJ whole genome shotgun (WGS) entry which is preliminary data.</text>
</comment>